<dbReference type="EMBL" id="CP157942">
    <property type="protein sequence ID" value="XBS67183.1"/>
    <property type="molecule type" value="Genomic_DNA"/>
</dbReference>
<gene>
    <name evidence="1" type="ORF">ABLO99_00180</name>
</gene>
<reference evidence="1" key="1">
    <citation type="submission" date="2024-06" db="EMBL/GenBank/DDBJ databases">
        <authorList>
            <person name="Dussert Y."/>
            <person name="Peccoud J."/>
            <person name="Pigeault R."/>
        </authorList>
    </citation>
    <scope>NUCLEOTIDE SEQUENCE</scope>
    <source>
        <strain evidence="1">WArc</strain>
    </source>
</reference>
<name>A0AAU7Q2F9_9RICK</name>
<accession>A0AAU7Q2F9</accession>
<protein>
    <submittedName>
        <fullName evidence="1">Uncharacterized protein</fullName>
    </submittedName>
</protein>
<proteinExistence type="predicted"/>
<dbReference type="AlphaFoldDB" id="A0AAU7Q2F9"/>
<organism evidence="1">
    <name type="scientific">Wolbachia endosymbiont of Armadillidium arcangelii</name>
    <dbReference type="NCBI Taxonomy" id="3158571"/>
    <lineage>
        <taxon>Bacteria</taxon>
        <taxon>Pseudomonadati</taxon>
        <taxon>Pseudomonadota</taxon>
        <taxon>Alphaproteobacteria</taxon>
        <taxon>Rickettsiales</taxon>
        <taxon>Anaplasmataceae</taxon>
        <taxon>Wolbachieae</taxon>
        <taxon>Wolbachia</taxon>
    </lineage>
</organism>
<evidence type="ECO:0000313" key="1">
    <source>
        <dbReference type="EMBL" id="XBS67183.1"/>
    </source>
</evidence>
<sequence>MTTLLLKSSLKRELLIDDTSQHSAQQTRTAIFEYIEIFITNSVDILHCIPEKFDSSFS</sequence>
<dbReference type="RefSeq" id="WP_153295391.1">
    <property type="nucleotide sequence ID" value="NZ_CP157942.1"/>
</dbReference>